<keyword evidence="3" id="KW-1185">Reference proteome</keyword>
<feature type="non-terminal residue" evidence="2">
    <location>
        <position position="1"/>
    </location>
</feature>
<evidence type="ECO:0000313" key="2">
    <source>
        <dbReference type="EMBL" id="EJK60974.1"/>
    </source>
</evidence>
<evidence type="ECO:0000256" key="1">
    <source>
        <dbReference type="SAM" id="MobiDB-lite"/>
    </source>
</evidence>
<gene>
    <name evidence="2" type="ORF">THAOC_18602</name>
</gene>
<comment type="caution">
    <text evidence="2">The sequence shown here is derived from an EMBL/GenBank/DDBJ whole genome shotgun (WGS) entry which is preliminary data.</text>
</comment>
<organism evidence="2 3">
    <name type="scientific">Thalassiosira oceanica</name>
    <name type="common">Marine diatom</name>
    <dbReference type="NCBI Taxonomy" id="159749"/>
    <lineage>
        <taxon>Eukaryota</taxon>
        <taxon>Sar</taxon>
        <taxon>Stramenopiles</taxon>
        <taxon>Ochrophyta</taxon>
        <taxon>Bacillariophyta</taxon>
        <taxon>Coscinodiscophyceae</taxon>
        <taxon>Thalassiosirophycidae</taxon>
        <taxon>Thalassiosirales</taxon>
        <taxon>Thalassiosiraceae</taxon>
        <taxon>Thalassiosira</taxon>
    </lineage>
</organism>
<evidence type="ECO:0000313" key="3">
    <source>
        <dbReference type="Proteomes" id="UP000266841"/>
    </source>
</evidence>
<name>K0S7R7_THAOC</name>
<protein>
    <submittedName>
        <fullName evidence="2">Uncharacterized protein</fullName>
    </submittedName>
</protein>
<dbReference type="AlphaFoldDB" id="K0S7R7"/>
<sequence length="122" mass="14171">RKTKTSPVRETGKTKTTHQQRLYKPRGVRSKRQMFTLDWLCGQAAFIYTFNKPAVIVDRIVGALVDTLVPGRGAGESNWFWRNVRSLERESDRLSTELDVRSYLRDWVRRVIEASDPQFISA</sequence>
<dbReference type="EMBL" id="AGNL01020531">
    <property type="protein sequence ID" value="EJK60974.1"/>
    <property type="molecule type" value="Genomic_DNA"/>
</dbReference>
<feature type="region of interest" description="Disordered" evidence="1">
    <location>
        <begin position="1"/>
        <end position="23"/>
    </location>
</feature>
<proteinExistence type="predicted"/>
<dbReference type="OrthoDB" id="38020at2759"/>
<dbReference type="Proteomes" id="UP000266841">
    <property type="component" value="Unassembled WGS sequence"/>
</dbReference>
<reference evidence="2 3" key="1">
    <citation type="journal article" date="2012" name="Genome Biol.">
        <title>Genome and low-iron response of an oceanic diatom adapted to chronic iron limitation.</title>
        <authorList>
            <person name="Lommer M."/>
            <person name="Specht M."/>
            <person name="Roy A.S."/>
            <person name="Kraemer L."/>
            <person name="Andreson R."/>
            <person name="Gutowska M.A."/>
            <person name="Wolf J."/>
            <person name="Bergner S.V."/>
            <person name="Schilhabel M.B."/>
            <person name="Klostermeier U.C."/>
            <person name="Beiko R.G."/>
            <person name="Rosenstiel P."/>
            <person name="Hippler M."/>
            <person name="Laroche J."/>
        </authorList>
    </citation>
    <scope>NUCLEOTIDE SEQUENCE [LARGE SCALE GENOMIC DNA]</scope>
    <source>
        <strain evidence="2 3">CCMP1005</strain>
    </source>
</reference>
<accession>K0S7R7</accession>